<dbReference type="CDD" id="cd00085">
    <property type="entry name" value="HNHc"/>
    <property type="match status" value="1"/>
</dbReference>
<dbReference type="RefSeq" id="WP_157079987.1">
    <property type="nucleotide sequence ID" value="NZ_CBCRUZ010000009.1"/>
</dbReference>
<accession>A0ABX8SAH2</accession>
<evidence type="ECO:0000313" key="4">
    <source>
        <dbReference type="Proteomes" id="UP000887023"/>
    </source>
</evidence>
<dbReference type="EMBL" id="CP079105">
    <property type="protein sequence ID" value="QXQ14860.1"/>
    <property type="molecule type" value="Genomic_DNA"/>
</dbReference>
<feature type="region of interest" description="Disordered" evidence="1">
    <location>
        <begin position="57"/>
        <end position="96"/>
    </location>
</feature>
<feature type="domain" description="HNH nuclease" evidence="2">
    <location>
        <begin position="11"/>
        <end position="78"/>
    </location>
</feature>
<sequence length="96" mass="11069">MGSKNSRALREIDRTLRARQGPCWICGHPIDYTRPYHREDGTCDPDAFTIEHIHPRSTHPHLEHDPGNCVPAHARCNKQRGNRPYHPNLGTPTQDW</sequence>
<gene>
    <name evidence="3" type="ORF">KV203_05615</name>
</gene>
<keyword evidence="3" id="KW-0540">Nuclease</keyword>
<name>A0ABX8SAH2_9ACTN</name>
<feature type="compositionally biased region" description="Basic and acidic residues" evidence="1">
    <location>
        <begin position="57"/>
        <end position="66"/>
    </location>
</feature>
<keyword evidence="4" id="KW-1185">Reference proteome</keyword>
<evidence type="ECO:0000313" key="3">
    <source>
        <dbReference type="EMBL" id="QXQ14860.1"/>
    </source>
</evidence>
<dbReference type="SUPFAM" id="SSF54060">
    <property type="entry name" value="His-Me finger endonucleases"/>
    <property type="match status" value="1"/>
</dbReference>
<reference evidence="3" key="1">
    <citation type="submission" date="2021-07" db="EMBL/GenBank/DDBJ databases">
        <title>Candidatus Kaistella beijingensis sp. nov. isolated from a municipal wastewater treatment plant is involved in sludge foaming.</title>
        <authorList>
            <person name="Song Y."/>
            <person name="Liu S.-J."/>
        </authorList>
    </citation>
    <scope>NUCLEOTIDE SEQUENCE</scope>
    <source>
        <strain evidence="3">DSM 43998</strain>
    </source>
</reference>
<dbReference type="InterPro" id="IPR003615">
    <property type="entry name" value="HNH_nuc"/>
</dbReference>
<protein>
    <submittedName>
        <fullName evidence="3">HNH endonuclease</fullName>
    </submittedName>
</protein>
<keyword evidence="3" id="KW-0255">Endonuclease</keyword>
<dbReference type="GO" id="GO:0004519">
    <property type="term" value="F:endonuclease activity"/>
    <property type="evidence" value="ECO:0007669"/>
    <property type="project" value="UniProtKB-KW"/>
</dbReference>
<keyword evidence="3" id="KW-0378">Hydrolase</keyword>
<dbReference type="Proteomes" id="UP000887023">
    <property type="component" value="Chromosome"/>
</dbReference>
<dbReference type="Gene3D" id="1.10.30.50">
    <property type="match status" value="1"/>
</dbReference>
<evidence type="ECO:0000256" key="1">
    <source>
        <dbReference type="SAM" id="MobiDB-lite"/>
    </source>
</evidence>
<organism evidence="3 4">
    <name type="scientific">Skermania pinensis</name>
    <dbReference type="NCBI Taxonomy" id="39122"/>
    <lineage>
        <taxon>Bacteria</taxon>
        <taxon>Bacillati</taxon>
        <taxon>Actinomycetota</taxon>
        <taxon>Actinomycetes</taxon>
        <taxon>Mycobacteriales</taxon>
        <taxon>Gordoniaceae</taxon>
        <taxon>Skermania</taxon>
    </lineage>
</organism>
<evidence type="ECO:0000259" key="2">
    <source>
        <dbReference type="SMART" id="SM00507"/>
    </source>
</evidence>
<dbReference type="InterPro" id="IPR002711">
    <property type="entry name" value="HNH"/>
</dbReference>
<proteinExistence type="predicted"/>
<dbReference type="InterPro" id="IPR044925">
    <property type="entry name" value="His-Me_finger_sf"/>
</dbReference>
<dbReference type="Pfam" id="PF01844">
    <property type="entry name" value="HNH"/>
    <property type="match status" value="1"/>
</dbReference>
<dbReference type="SMART" id="SM00507">
    <property type="entry name" value="HNHc"/>
    <property type="match status" value="1"/>
</dbReference>